<proteinExistence type="predicted"/>
<gene>
    <name evidence="1" type="ORF">Tci_925268</name>
</gene>
<dbReference type="EMBL" id="BKCJ011792611">
    <property type="protein sequence ID" value="GFD53299.1"/>
    <property type="molecule type" value="Genomic_DNA"/>
</dbReference>
<comment type="caution">
    <text evidence="1">The sequence shown here is derived from an EMBL/GenBank/DDBJ whole genome shotgun (WGS) entry which is preliminary data.</text>
</comment>
<sequence length="98" mass="11451">MCKLLEDVRNIRVELGVYINSPSWNRPTFFFDNDEEDSILYKEYLEKSSDAITPVLPTEELEYSLSMRYEHLSIILKTESDEVIKSSAKNLLPIPSEY</sequence>
<reference evidence="1" key="1">
    <citation type="journal article" date="2019" name="Sci. Rep.">
        <title>Draft genome of Tanacetum cinerariifolium, the natural source of mosquito coil.</title>
        <authorList>
            <person name="Yamashiro T."/>
            <person name="Shiraishi A."/>
            <person name="Satake H."/>
            <person name="Nakayama K."/>
        </authorList>
    </citation>
    <scope>NUCLEOTIDE SEQUENCE</scope>
</reference>
<organism evidence="1">
    <name type="scientific">Tanacetum cinerariifolium</name>
    <name type="common">Dalmatian daisy</name>
    <name type="synonym">Chrysanthemum cinerariifolium</name>
    <dbReference type="NCBI Taxonomy" id="118510"/>
    <lineage>
        <taxon>Eukaryota</taxon>
        <taxon>Viridiplantae</taxon>
        <taxon>Streptophyta</taxon>
        <taxon>Embryophyta</taxon>
        <taxon>Tracheophyta</taxon>
        <taxon>Spermatophyta</taxon>
        <taxon>Magnoliopsida</taxon>
        <taxon>eudicotyledons</taxon>
        <taxon>Gunneridae</taxon>
        <taxon>Pentapetalae</taxon>
        <taxon>asterids</taxon>
        <taxon>campanulids</taxon>
        <taxon>Asterales</taxon>
        <taxon>Asteraceae</taxon>
        <taxon>Asteroideae</taxon>
        <taxon>Anthemideae</taxon>
        <taxon>Anthemidinae</taxon>
        <taxon>Tanacetum</taxon>
    </lineage>
</organism>
<evidence type="ECO:0008006" key="2">
    <source>
        <dbReference type="Google" id="ProtNLM"/>
    </source>
</evidence>
<evidence type="ECO:0000313" key="1">
    <source>
        <dbReference type="EMBL" id="GFD53299.1"/>
    </source>
</evidence>
<protein>
    <recommendedName>
        <fullName evidence="2">Reverse transcriptase domain-containing protein</fullName>
    </recommendedName>
</protein>
<feature type="non-terminal residue" evidence="1">
    <location>
        <position position="98"/>
    </location>
</feature>
<accession>A0A699X1D1</accession>
<name>A0A699X1D1_TANCI</name>
<dbReference type="AlphaFoldDB" id="A0A699X1D1"/>